<keyword evidence="5 11" id="KW-0028">Amino-acid biosynthesis</keyword>
<evidence type="ECO:0000256" key="8">
    <source>
        <dbReference type="ARBA" id="ARBA00022842"/>
    </source>
</evidence>
<dbReference type="Pfam" id="PF02775">
    <property type="entry name" value="TPP_enzyme_C"/>
    <property type="match status" value="1"/>
</dbReference>
<feature type="region of interest" description="Disordered" evidence="12">
    <location>
        <begin position="1"/>
        <end position="22"/>
    </location>
</feature>
<dbReference type="InterPro" id="IPR012000">
    <property type="entry name" value="Thiamin_PyroP_enz_cen_dom"/>
</dbReference>
<dbReference type="InterPro" id="IPR029061">
    <property type="entry name" value="THDP-binding"/>
</dbReference>
<evidence type="ECO:0000256" key="9">
    <source>
        <dbReference type="ARBA" id="ARBA00023052"/>
    </source>
</evidence>
<evidence type="ECO:0000256" key="4">
    <source>
        <dbReference type="ARBA" id="ARBA00013145"/>
    </source>
</evidence>
<reference evidence="17" key="1">
    <citation type="journal article" date="2019" name="Int. J. Syst. Evol. Microbiol.">
        <title>The Global Catalogue of Microorganisms (GCM) 10K type strain sequencing project: providing services to taxonomists for standard genome sequencing and annotation.</title>
        <authorList>
            <consortium name="The Broad Institute Genomics Platform"/>
            <consortium name="The Broad Institute Genome Sequencing Center for Infectious Disease"/>
            <person name="Wu L."/>
            <person name="Ma J."/>
        </authorList>
    </citation>
    <scope>NUCLEOTIDE SEQUENCE [LARGE SCALE GENOMIC DNA]</scope>
    <source>
        <strain evidence="17">KCTC 22245</strain>
    </source>
</reference>
<dbReference type="PANTHER" id="PTHR18968:SF142">
    <property type="entry name" value="ACETOLACTATE SYNTHASE"/>
    <property type="match status" value="1"/>
</dbReference>
<dbReference type="NCBIfam" id="TIGR00118">
    <property type="entry name" value="acolac_lg"/>
    <property type="match status" value="1"/>
</dbReference>
<evidence type="ECO:0000256" key="11">
    <source>
        <dbReference type="RuleBase" id="RU003591"/>
    </source>
</evidence>
<dbReference type="PROSITE" id="PS00187">
    <property type="entry name" value="TPP_ENZYMES"/>
    <property type="match status" value="1"/>
</dbReference>
<proteinExistence type="inferred from homology"/>
<dbReference type="InterPro" id="IPR045229">
    <property type="entry name" value="TPP_enz"/>
</dbReference>
<dbReference type="NCBIfam" id="NF006524">
    <property type="entry name" value="PRK08978.1"/>
    <property type="match status" value="1"/>
</dbReference>
<dbReference type="InterPro" id="IPR000399">
    <property type="entry name" value="TPP-bd_CS"/>
</dbReference>
<dbReference type="GO" id="GO:0003984">
    <property type="term" value="F:acetolactate synthase activity"/>
    <property type="evidence" value="ECO:0007669"/>
    <property type="project" value="UniProtKB-EC"/>
</dbReference>
<evidence type="ECO:0000256" key="12">
    <source>
        <dbReference type="SAM" id="MobiDB-lite"/>
    </source>
</evidence>
<dbReference type="InterPro" id="IPR011766">
    <property type="entry name" value="TPP_enzyme_TPP-bd"/>
</dbReference>
<comment type="pathway">
    <text evidence="1 11">Amino-acid biosynthesis; L-isoleucine biosynthesis; L-isoleucine from 2-oxobutanoate: step 1/4.</text>
</comment>
<comment type="cofactor">
    <cofactor evidence="11">
        <name>Mg(2+)</name>
        <dbReference type="ChEBI" id="CHEBI:18420"/>
    </cofactor>
    <text evidence="11">Binds 1 Mg(2+) ion per subunit.</text>
</comment>
<dbReference type="EC" id="2.2.1.6" evidence="4 11"/>
<keyword evidence="17" id="KW-1185">Reference proteome</keyword>
<feature type="domain" description="Thiamine pyrophosphate enzyme TPP-binding" evidence="14">
    <location>
        <begin position="396"/>
        <end position="544"/>
    </location>
</feature>
<name>A0ABV7MBN8_9PROT</name>
<dbReference type="InterPro" id="IPR012001">
    <property type="entry name" value="Thiamin_PyroP_enz_TPP-bd_dom"/>
</dbReference>
<dbReference type="InterPro" id="IPR029035">
    <property type="entry name" value="DHS-like_NAD/FAD-binding_dom"/>
</dbReference>
<feature type="domain" description="Thiamine pyrophosphate enzyme N-terminal TPP-binding" evidence="15">
    <location>
        <begin position="23"/>
        <end position="136"/>
    </location>
</feature>
<dbReference type="Pfam" id="PF00205">
    <property type="entry name" value="TPP_enzyme_M"/>
    <property type="match status" value="1"/>
</dbReference>
<evidence type="ECO:0000259" key="13">
    <source>
        <dbReference type="Pfam" id="PF00205"/>
    </source>
</evidence>
<protein>
    <recommendedName>
        <fullName evidence="4 11">Acetolactate synthase</fullName>
        <ecNumber evidence="4 11">2.2.1.6</ecNumber>
    </recommendedName>
</protein>
<dbReference type="CDD" id="cd02015">
    <property type="entry name" value="TPP_AHAS"/>
    <property type="match status" value="1"/>
</dbReference>
<comment type="pathway">
    <text evidence="2 11">Amino-acid biosynthesis; L-valine biosynthesis; L-valine from pyruvate: step 1/4.</text>
</comment>
<comment type="catalytic activity">
    <reaction evidence="11">
        <text>2 pyruvate + H(+) = (2S)-2-acetolactate + CO2</text>
        <dbReference type="Rhea" id="RHEA:25249"/>
        <dbReference type="ChEBI" id="CHEBI:15361"/>
        <dbReference type="ChEBI" id="CHEBI:15378"/>
        <dbReference type="ChEBI" id="CHEBI:16526"/>
        <dbReference type="ChEBI" id="CHEBI:58476"/>
        <dbReference type="EC" id="2.2.1.6"/>
    </reaction>
</comment>
<evidence type="ECO:0000259" key="15">
    <source>
        <dbReference type="Pfam" id="PF02776"/>
    </source>
</evidence>
<accession>A0ABV7MBN8</accession>
<evidence type="ECO:0000256" key="5">
    <source>
        <dbReference type="ARBA" id="ARBA00022605"/>
    </source>
</evidence>
<evidence type="ECO:0000256" key="1">
    <source>
        <dbReference type="ARBA" id="ARBA00004974"/>
    </source>
</evidence>
<dbReference type="Pfam" id="PF02776">
    <property type="entry name" value="TPP_enzyme_N"/>
    <property type="match status" value="1"/>
</dbReference>
<evidence type="ECO:0000313" key="16">
    <source>
        <dbReference type="EMBL" id="MFC3302262.1"/>
    </source>
</evidence>
<feature type="domain" description="Thiamine pyrophosphate enzyme central" evidence="13">
    <location>
        <begin position="208"/>
        <end position="342"/>
    </location>
</feature>
<evidence type="ECO:0000313" key="17">
    <source>
        <dbReference type="Proteomes" id="UP001595607"/>
    </source>
</evidence>
<dbReference type="Gene3D" id="3.40.50.970">
    <property type="match status" value="2"/>
</dbReference>
<keyword evidence="9 11" id="KW-0786">Thiamine pyrophosphate</keyword>
<comment type="similarity">
    <text evidence="3 11">Belongs to the TPP enzyme family.</text>
</comment>
<evidence type="ECO:0000256" key="7">
    <source>
        <dbReference type="ARBA" id="ARBA00022723"/>
    </source>
</evidence>
<dbReference type="SUPFAM" id="SSF52467">
    <property type="entry name" value="DHS-like NAD/FAD-binding domain"/>
    <property type="match status" value="1"/>
</dbReference>
<organism evidence="16 17">
    <name type="scientific">Parvularcula lutaonensis</name>
    <dbReference type="NCBI Taxonomy" id="491923"/>
    <lineage>
        <taxon>Bacteria</taxon>
        <taxon>Pseudomonadati</taxon>
        <taxon>Pseudomonadota</taxon>
        <taxon>Alphaproteobacteria</taxon>
        <taxon>Parvularculales</taxon>
        <taxon>Parvularculaceae</taxon>
        <taxon>Parvularcula</taxon>
    </lineage>
</organism>
<evidence type="ECO:0000256" key="10">
    <source>
        <dbReference type="ARBA" id="ARBA00023304"/>
    </source>
</evidence>
<keyword evidence="8 11" id="KW-0460">Magnesium</keyword>
<comment type="cofactor">
    <cofactor evidence="11">
        <name>thiamine diphosphate</name>
        <dbReference type="ChEBI" id="CHEBI:58937"/>
    </cofactor>
    <text evidence="11">Binds 1 thiamine pyrophosphate per subunit.</text>
</comment>
<evidence type="ECO:0000256" key="2">
    <source>
        <dbReference type="ARBA" id="ARBA00005025"/>
    </source>
</evidence>
<dbReference type="Gene3D" id="3.40.50.1220">
    <property type="entry name" value="TPP-binding domain"/>
    <property type="match status" value="1"/>
</dbReference>
<dbReference type="Proteomes" id="UP001595607">
    <property type="component" value="Unassembled WGS sequence"/>
</dbReference>
<comment type="caution">
    <text evidence="16">The sequence shown here is derived from an EMBL/GenBank/DDBJ whole genome shotgun (WGS) entry which is preliminary data.</text>
</comment>
<dbReference type="RefSeq" id="WP_373302860.1">
    <property type="nucleotide sequence ID" value="NZ_BMXU01000001.1"/>
</dbReference>
<dbReference type="SUPFAM" id="SSF52518">
    <property type="entry name" value="Thiamin diphosphate-binding fold (THDP-binding)"/>
    <property type="match status" value="2"/>
</dbReference>
<dbReference type="InterPro" id="IPR039368">
    <property type="entry name" value="AHAS_TPP"/>
</dbReference>
<dbReference type="CDD" id="cd07035">
    <property type="entry name" value="TPP_PYR_POX_like"/>
    <property type="match status" value="1"/>
</dbReference>
<evidence type="ECO:0000256" key="3">
    <source>
        <dbReference type="ARBA" id="ARBA00007812"/>
    </source>
</evidence>
<dbReference type="PANTHER" id="PTHR18968">
    <property type="entry name" value="THIAMINE PYROPHOSPHATE ENZYMES"/>
    <property type="match status" value="1"/>
</dbReference>
<keyword evidence="6 11" id="KW-0808">Transferase</keyword>
<evidence type="ECO:0000259" key="14">
    <source>
        <dbReference type="Pfam" id="PF02775"/>
    </source>
</evidence>
<sequence>MTGSAAETLTESEEADTEAAPRSGAQLVVEAILAQGVDTVFGYPGGAIMPVYDALPGSGLRHILCRHEQGAAFAAAAYGRMTRKAGVCLATSGPGATNLVTGIADAYMDSVPMIAITGQVAQPVMGTDAFQEVDTFGITMPIVKHSYIVRDAADIPGVFAEAFEVAESGRPGPVLIDLPKDVQQAMAKAATSPAREAQVIELDDDGLRRAEAAIRDADKPLFYLGGGITRAGATGDVRALVERSGIPAVCTLHGNGVLPTDHPQLLGMIGMHGARAANLAVQECDLLINIGGRFDDRATGKLDTFAPHAKVIHFDCDASEISKLRHADVSVHGAMRPAVRSLNPEPGDISAWVQLGIARREEFAPRYDAPGEGVYAPTLLRELSLAAGDRFVAVPDVGQHQMWVAQHCHFSRPEAHLTSGGLGSMGFSLPTAIGAQLAEPDSTVVSISGDGGIMMNIQELATLRRYGIPLKVIVLNNSRLGMVRQWQELFFDGNFSEIDLSDNPDFAKVAEAFGIEAFTVSRRSEVAAGIDRLLAAEGPIFMHVIIDPAENVWPLVAPGKSNSEMMEGGR</sequence>
<gene>
    <name evidence="16" type="primary">ilvG</name>
    <name evidence="16" type="ORF">ACFONP_05905</name>
</gene>
<dbReference type="InterPro" id="IPR012846">
    <property type="entry name" value="Acetolactate_synth_lsu"/>
</dbReference>
<dbReference type="EMBL" id="JBHRVA010000002">
    <property type="protein sequence ID" value="MFC3302262.1"/>
    <property type="molecule type" value="Genomic_DNA"/>
</dbReference>
<keyword evidence="10 11" id="KW-0100">Branched-chain amino acid biosynthesis</keyword>
<keyword evidence="7 11" id="KW-0479">Metal-binding</keyword>
<evidence type="ECO:0000256" key="6">
    <source>
        <dbReference type="ARBA" id="ARBA00022679"/>
    </source>
</evidence>